<dbReference type="InterPro" id="IPR052476">
    <property type="entry name" value="UBAC1"/>
</dbReference>
<feature type="domain" description="UBA" evidence="2">
    <location>
        <begin position="89"/>
        <end position="112"/>
    </location>
</feature>
<dbReference type="EMBL" id="JASSZA010000002">
    <property type="protein sequence ID" value="KAK2118086.1"/>
    <property type="molecule type" value="Genomic_DNA"/>
</dbReference>
<gene>
    <name evidence="3" type="primary">UBAC1_2</name>
    <name evidence="3" type="ORF">P7K49_004973</name>
</gene>
<keyword evidence="4" id="KW-1185">Reference proteome</keyword>
<evidence type="ECO:0000313" key="3">
    <source>
        <dbReference type="EMBL" id="KAK2118086.1"/>
    </source>
</evidence>
<comment type="caution">
    <text evidence="3">The sequence shown here is derived from an EMBL/GenBank/DDBJ whole genome shotgun (WGS) entry which is preliminary data.</text>
</comment>
<dbReference type="SUPFAM" id="SSF46934">
    <property type="entry name" value="UBA-like"/>
    <property type="match status" value="1"/>
</dbReference>
<name>A0ABQ9W9T3_SAGOE</name>
<dbReference type="PANTHER" id="PTHR46738:SF1">
    <property type="entry name" value="UBIQUITIN-ASSOCIATED DOMAIN-CONTAINING PROTEIN 1"/>
    <property type="match status" value="1"/>
</dbReference>
<evidence type="ECO:0000313" key="4">
    <source>
        <dbReference type="Proteomes" id="UP001266305"/>
    </source>
</evidence>
<dbReference type="Gene3D" id="1.10.8.10">
    <property type="entry name" value="DNA helicase RuvA subunit, C-terminal domain"/>
    <property type="match status" value="1"/>
</dbReference>
<dbReference type="PANTHER" id="PTHR46738">
    <property type="entry name" value="UBIQUITIN-ASSOCIATED DOMAIN-CONTAINING PROTEIN 1"/>
    <property type="match status" value="1"/>
</dbReference>
<evidence type="ECO:0000259" key="2">
    <source>
        <dbReference type="PROSITE" id="PS50030"/>
    </source>
</evidence>
<proteinExistence type="predicted"/>
<dbReference type="InterPro" id="IPR009060">
    <property type="entry name" value="UBA-like_sf"/>
</dbReference>
<evidence type="ECO:0000256" key="1">
    <source>
        <dbReference type="SAM" id="MobiDB-lite"/>
    </source>
</evidence>
<dbReference type="Proteomes" id="UP001266305">
    <property type="component" value="Unassembled WGS sequence"/>
</dbReference>
<feature type="compositionally biased region" description="Basic and acidic residues" evidence="1">
    <location>
        <begin position="1"/>
        <end position="22"/>
    </location>
</feature>
<feature type="region of interest" description="Disordered" evidence="1">
    <location>
        <begin position="1"/>
        <end position="23"/>
    </location>
</feature>
<organism evidence="3 4">
    <name type="scientific">Saguinus oedipus</name>
    <name type="common">Cotton-top tamarin</name>
    <name type="synonym">Oedipomidas oedipus</name>
    <dbReference type="NCBI Taxonomy" id="9490"/>
    <lineage>
        <taxon>Eukaryota</taxon>
        <taxon>Metazoa</taxon>
        <taxon>Chordata</taxon>
        <taxon>Craniata</taxon>
        <taxon>Vertebrata</taxon>
        <taxon>Euteleostomi</taxon>
        <taxon>Mammalia</taxon>
        <taxon>Eutheria</taxon>
        <taxon>Euarchontoglires</taxon>
        <taxon>Primates</taxon>
        <taxon>Haplorrhini</taxon>
        <taxon>Platyrrhini</taxon>
        <taxon>Cebidae</taxon>
        <taxon>Callitrichinae</taxon>
        <taxon>Saguinus</taxon>
    </lineage>
</organism>
<dbReference type="InterPro" id="IPR015940">
    <property type="entry name" value="UBA"/>
</dbReference>
<sequence>MADVSADEKKKQDQKAPDKDDILQATANLPSHNMDWALAQTNMRDFQTELWKILVSFIEVVQKLLALNPDTVELFKKVNAILDEKEDECVDEAALWQLTEMGFPKTRATKAL</sequence>
<accession>A0ABQ9W9T3</accession>
<dbReference type="PROSITE" id="PS50030">
    <property type="entry name" value="UBA"/>
    <property type="match status" value="1"/>
</dbReference>
<reference evidence="3 4" key="1">
    <citation type="submission" date="2023-05" db="EMBL/GenBank/DDBJ databases">
        <title>B98-5 Cell Line De Novo Hybrid Assembly: An Optical Mapping Approach.</title>
        <authorList>
            <person name="Kananen K."/>
            <person name="Auerbach J.A."/>
            <person name="Kautto E."/>
            <person name="Blachly J.S."/>
        </authorList>
    </citation>
    <scope>NUCLEOTIDE SEQUENCE [LARGE SCALE GENOMIC DNA]</scope>
    <source>
        <strain evidence="3">B95-8</strain>
        <tissue evidence="3">Cell line</tissue>
    </source>
</reference>
<protein>
    <submittedName>
        <fullName evidence="3">Ubiquitin-associated domain-containing protein 1</fullName>
    </submittedName>
</protein>